<evidence type="ECO:0000313" key="1">
    <source>
        <dbReference type="EMBL" id="GAU87991.1"/>
    </source>
</evidence>
<sequence>MDGDIVTMINDMPAVGLPLACVNDILLPEDFPSDLIVFELLSIQHSPVATTSGNPTELADYLKLDCKRERDAQGDVRHYAYCM</sequence>
<protein>
    <submittedName>
        <fullName evidence="1">Uncharacterized protein</fullName>
    </submittedName>
</protein>
<gene>
    <name evidence="1" type="primary">RvY_00766-1</name>
    <name evidence="1" type="synonym">RvY_00766.1</name>
    <name evidence="1" type="ORF">RvY_00766</name>
</gene>
<organism evidence="1 2">
    <name type="scientific">Ramazzottius varieornatus</name>
    <name type="common">Water bear</name>
    <name type="synonym">Tardigrade</name>
    <dbReference type="NCBI Taxonomy" id="947166"/>
    <lineage>
        <taxon>Eukaryota</taxon>
        <taxon>Metazoa</taxon>
        <taxon>Ecdysozoa</taxon>
        <taxon>Tardigrada</taxon>
        <taxon>Eutardigrada</taxon>
        <taxon>Parachela</taxon>
        <taxon>Hypsibioidea</taxon>
        <taxon>Ramazzottiidae</taxon>
        <taxon>Ramazzottius</taxon>
    </lineage>
</organism>
<dbReference type="Proteomes" id="UP000186922">
    <property type="component" value="Unassembled WGS sequence"/>
</dbReference>
<dbReference type="AlphaFoldDB" id="A0A1D1UET9"/>
<accession>A0A1D1UET9</accession>
<comment type="caution">
    <text evidence="1">The sequence shown here is derived from an EMBL/GenBank/DDBJ whole genome shotgun (WGS) entry which is preliminary data.</text>
</comment>
<name>A0A1D1UET9_RAMVA</name>
<keyword evidence="2" id="KW-1185">Reference proteome</keyword>
<dbReference type="EMBL" id="BDGG01000001">
    <property type="protein sequence ID" value="GAU87991.1"/>
    <property type="molecule type" value="Genomic_DNA"/>
</dbReference>
<reference evidence="1 2" key="1">
    <citation type="journal article" date="2016" name="Nat. Commun.">
        <title>Extremotolerant tardigrade genome and improved radiotolerance of human cultured cells by tardigrade-unique protein.</title>
        <authorList>
            <person name="Hashimoto T."/>
            <person name="Horikawa D.D."/>
            <person name="Saito Y."/>
            <person name="Kuwahara H."/>
            <person name="Kozuka-Hata H."/>
            <person name="Shin-I T."/>
            <person name="Minakuchi Y."/>
            <person name="Ohishi K."/>
            <person name="Motoyama A."/>
            <person name="Aizu T."/>
            <person name="Enomoto A."/>
            <person name="Kondo K."/>
            <person name="Tanaka S."/>
            <person name="Hara Y."/>
            <person name="Koshikawa S."/>
            <person name="Sagara H."/>
            <person name="Miura T."/>
            <person name="Yokobori S."/>
            <person name="Miyagawa K."/>
            <person name="Suzuki Y."/>
            <person name="Kubo T."/>
            <person name="Oyama M."/>
            <person name="Kohara Y."/>
            <person name="Fujiyama A."/>
            <person name="Arakawa K."/>
            <person name="Katayama T."/>
            <person name="Toyoda A."/>
            <person name="Kunieda T."/>
        </authorList>
    </citation>
    <scope>NUCLEOTIDE SEQUENCE [LARGE SCALE GENOMIC DNA]</scope>
    <source>
        <strain evidence="1 2">YOKOZUNA-1</strain>
    </source>
</reference>
<proteinExistence type="predicted"/>
<evidence type="ECO:0000313" key="2">
    <source>
        <dbReference type="Proteomes" id="UP000186922"/>
    </source>
</evidence>